<sequence length="622" mass="67671">MGLFNYKDYHQAQITDLISASYNIAVYANTGKVLGLGSFLVSRLFAKHPDRIDYSTDVLNEGWRDITVEELRLSSEYVDSRGFYRFPSPVTGNPASGFGPQLKVVGLFDAQQNLQKIAISFCGTNDICDIVDYTQLNNGKALSEAENLLQSIRDFAVSNGLSGEDVIVTGYSLGGGLTNIMARLSESLADGFYANSDYIAWASPLVFDGDGKVLNIGFENDPVFRVLGDGAGFWEAVKAMGPGLTTPDREYDSSPDNIVLYTDLYGSFLWNIIPFSVLALPLGSWSAHFAGSKTDAFERILGAQFYDYMSPDSTVIVDEQSSWTSWYSWVHDKGDESRERPVFIIGNDGNNLLAGGQGGDYIEGAGGNDKIEPGKGANRVDGGSGYDTLLLSDVMDDWNIYRVSDGTLFFHSERGAGLTEATGIEGISFSGDWRSKLSPYQIEEEQITDHRYLLKWRNKNVDYGKHTEGTNGDDSLFGNIIFGLDGNDILHSAGGEGVSLLHGGRGNDYLHGASGNDELYGAEGNDWLYGGGGNDYLYGGTGNDVFILDSSCGGNTVIMDFNKNKGEMDKLFLSREIVSSADEFISCLTQVNSNVDVNFGDINISLINTSLDNITHSCVIVV</sequence>
<accession>A0A2A2BSI9</accession>
<dbReference type="InterPro" id="IPR050557">
    <property type="entry name" value="RTX_toxin/Mannuronan_C5-epim"/>
</dbReference>
<name>A0A2A2BSI9_ECOLX</name>
<dbReference type="InterPro" id="IPR001343">
    <property type="entry name" value="Hemolysn_Ca-bd"/>
</dbReference>
<dbReference type="GO" id="GO:0005576">
    <property type="term" value="C:extracellular region"/>
    <property type="evidence" value="ECO:0007669"/>
    <property type="project" value="UniProtKB-SubCell"/>
</dbReference>
<evidence type="ECO:0000313" key="4">
    <source>
        <dbReference type="EMBL" id="PAU10988.1"/>
    </source>
</evidence>
<dbReference type="RefSeq" id="WP_032326966.1">
    <property type="nucleotide sequence ID" value="NZ_BGAC01000006.1"/>
</dbReference>
<dbReference type="PRINTS" id="PR00313">
    <property type="entry name" value="CABNDNGRPT"/>
</dbReference>
<keyword evidence="2" id="KW-0964">Secreted</keyword>
<evidence type="ECO:0000313" key="5">
    <source>
        <dbReference type="Proteomes" id="UP000218543"/>
    </source>
</evidence>
<comment type="subcellular location">
    <subcellularLocation>
        <location evidence="1">Secreted</location>
    </subcellularLocation>
</comment>
<dbReference type="Gene3D" id="3.40.50.1820">
    <property type="entry name" value="alpha/beta hydrolase"/>
    <property type="match status" value="1"/>
</dbReference>
<dbReference type="SUPFAM" id="SSF51120">
    <property type="entry name" value="beta-Roll"/>
    <property type="match status" value="2"/>
</dbReference>
<dbReference type="PANTHER" id="PTHR38340">
    <property type="entry name" value="S-LAYER PROTEIN"/>
    <property type="match status" value="1"/>
</dbReference>
<comment type="caution">
    <text evidence="4">The sequence shown here is derived from an EMBL/GenBank/DDBJ whole genome shotgun (WGS) entry which is preliminary data.</text>
</comment>
<dbReference type="EMBL" id="MRVZ01000170">
    <property type="protein sequence ID" value="PAU10988.1"/>
    <property type="molecule type" value="Genomic_DNA"/>
</dbReference>
<dbReference type="InterPro" id="IPR029058">
    <property type="entry name" value="AB_hydrolase_fold"/>
</dbReference>
<dbReference type="InterPro" id="IPR018511">
    <property type="entry name" value="Hemolysin-typ_Ca-bd_CS"/>
</dbReference>
<dbReference type="InterPro" id="IPR011049">
    <property type="entry name" value="Serralysin-like_metalloprot_C"/>
</dbReference>
<dbReference type="GO" id="GO:0005509">
    <property type="term" value="F:calcium ion binding"/>
    <property type="evidence" value="ECO:0007669"/>
    <property type="project" value="InterPro"/>
</dbReference>
<dbReference type="Proteomes" id="UP000218543">
    <property type="component" value="Unassembled WGS sequence"/>
</dbReference>
<proteinExistence type="predicted"/>
<dbReference type="Gene3D" id="2.150.10.10">
    <property type="entry name" value="Serralysin-like metalloprotease, C-terminal"/>
    <property type="match status" value="2"/>
</dbReference>
<evidence type="ECO:0000256" key="2">
    <source>
        <dbReference type="ARBA" id="ARBA00022525"/>
    </source>
</evidence>
<dbReference type="AlphaFoldDB" id="A0A2A2BSI9"/>
<evidence type="ECO:0000256" key="1">
    <source>
        <dbReference type="ARBA" id="ARBA00004613"/>
    </source>
</evidence>
<evidence type="ECO:0000256" key="3">
    <source>
        <dbReference type="ARBA" id="ARBA00022837"/>
    </source>
</evidence>
<dbReference type="PROSITE" id="PS00330">
    <property type="entry name" value="HEMOLYSIN_CALCIUM"/>
    <property type="match status" value="2"/>
</dbReference>
<protein>
    <submittedName>
        <fullName evidence="4">Uncharacterized protein</fullName>
    </submittedName>
</protein>
<dbReference type="Pfam" id="PF00353">
    <property type="entry name" value="HemolysinCabind"/>
    <property type="match status" value="2"/>
</dbReference>
<gene>
    <name evidence="4" type="ORF">BTQ06_27720</name>
</gene>
<dbReference type="PANTHER" id="PTHR38340:SF1">
    <property type="entry name" value="S-LAYER PROTEIN"/>
    <property type="match status" value="1"/>
</dbReference>
<dbReference type="SUPFAM" id="SSF53474">
    <property type="entry name" value="alpha/beta-Hydrolases"/>
    <property type="match status" value="1"/>
</dbReference>
<keyword evidence="3" id="KW-0106">Calcium</keyword>
<reference evidence="4 5" key="1">
    <citation type="submission" date="2016-12" db="EMBL/GenBank/DDBJ databases">
        <title>Real-Time Genomic Investigation Underlying the Public Health Response to a Shiga Toxin-Producing Escherichia Coli O26:H11 Outbreak in a Nursery.</title>
        <authorList>
            <person name="Ferdous M."/>
            <person name="Moran-Gilad J."/>
            <person name="Rossen J.W."/>
            <person name="Gdalevich M."/>
        </authorList>
    </citation>
    <scope>NUCLEOTIDE SEQUENCE [LARGE SCALE GENOMIC DNA]</scope>
    <source>
        <strain evidence="4 5">STEC 514-2</strain>
    </source>
</reference>
<organism evidence="4 5">
    <name type="scientific">Escherichia coli</name>
    <dbReference type="NCBI Taxonomy" id="562"/>
    <lineage>
        <taxon>Bacteria</taxon>
        <taxon>Pseudomonadati</taxon>
        <taxon>Pseudomonadota</taxon>
        <taxon>Gammaproteobacteria</taxon>
        <taxon>Enterobacterales</taxon>
        <taxon>Enterobacteriaceae</taxon>
        <taxon>Escherichia</taxon>
    </lineage>
</organism>